<feature type="domain" description="SnoaL-like" evidence="1">
    <location>
        <begin position="19"/>
        <end position="123"/>
    </location>
</feature>
<dbReference type="AlphaFoldDB" id="A0A7X0DPI1"/>
<dbReference type="EMBL" id="JACIIX010000010">
    <property type="protein sequence ID" value="MBB6211292.1"/>
    <property type="molecule type" value="Genomic_DNA"/>
</dbReference>
<evidence type="ECO:0000313" key="2">
    <source>
        <dbReference type="EMBL" id="MBB6211292.1"/>
    </source>
</evidence>
<evidence type="ECO:0000313" key="3">
    <source>
        <dbReference type="Proteomes" id="UP000544872"/>
    </source>
</evidence>
<dbReference type="RefSeq" id="WP_184264109.1">
    <property type="nucleotide sequence ID" value="NZ_JACIIX010000010.1"/>
</dbReference>
<name>A0A7X0DPI1_NOVIT</name>
<dbReference type="Proteomes" id="UP000544872">
    <property type="component" value="Unassembled WGS sequence"/>
</dbReference>
<gene>
    <name evidence="2" type="ORF">FHS48_002729</name>
</gene>
<dbReference type="InterPro" id="IPR037401">
    <property type="entry name" value="SnoaL-like"/>
</dbReference>
<dbReference type="SUPFAM" id="SSF54427">
    <property type="entry name" value="NTF2-like"/>
    <property type="match status" value="1"/>
</dbReference>
<accession>A0A7X0DPI1</accession>
<dbReference type="Gene3D" id="3.10.450.50">
    <property type="match status" value="1"/>
</dbReference>
<sequence>MTEAPAPPDGLRRLPDGLRRWVAVFETLSLPVLDTLEQAVTPDVCFRDPFHEVRGVAAVRHLLRQTVTHAPDARFTVQGVAQPDPHTAYLHWTMTATVPVLGHWSVTGMSVVRLAADGRVAEHTDHWDASVQFYRHLPLIGRLLMAVRRAVARRMMGG</sequence>
<keyword evidence="3" id="KW-1185">Reference proteome</keyword>
<proteinExistence type="predicted"/>
<organism evidence="2 3">
    <name type="scientific">Novispirillum itersonii</name>
    <name type="common">Aquaspirillum itersonii</name>
    <dbReference type="NCBI Taxonomy" id="189"/>
    <lineage>
        <taxon>Bacteria</taxon>
        <taxon>Pseudomonadati</taxon>
        <taxon>Pseudomonadota</taxon>
        <taxon>Alphaproteobacteria</taxon>
        <taxon>Rhodospirillales</taxon>
        <taxon>Novispirillaceae</taxon>
        <taxon>Novispirillum</taxon>
    </lineage>
</organism>
<reference evidence="2 3" key="1">
    <citation type="submission" date="2020-08" db="EMBL/GenBank/DDBJ databases">
        <title>Genomic Encyclopedia of Type Strains, Phase IV (KMG-IV): sequencing the most valuable type-strain genomes for metagenomic binning, comparative biology and taxonomic classification.</title>
        <authorList>
            <person name="Goeker M."/>
        </authorList>
    </citation>
    <scope>NUCLEOTIDE SEQUENCE [LARGE SCALE GENOMIC DNA]</scope>
    <source>
        <strain evidence="2 3">DSM 11590</strain>
    </source>
</reference>
<dbReference type="Pfam" id="PF12680">
    <property type="entry name" value="SnoaL_2"/>
    <property type="match status" value="1"/>
</dbReference>
<evidence type="ECO:0000259" key="1">
    <source>
        <dbReference type="Pfam" id="PF12680"/>
    </source>
</evidence>
<protein>
    <recommendedName>
        <fullName evidence="1">SnoaL-like domain-containing protein</fullName>
    </recommendedName>
</protein>
<comment type="caution">
    <text evidence="2">The sequence shown here is derived from an EMBL/GenBank/DDBJ whole genome shotgun (WGS) entry which is preliminary data.</text>
</comment>
<dbReference type="InterPro" id="IPR032710">
    <property type="entry name" value="NTF2-like_dom_sf"/>
</dbReference>